<evidence type="ECO:0000313" key="1">
    <source>
        <dbReference type="EMBL" id="EIJ39854.1"/>
    </source>
</evidence>
<proteinExistence type="predicted"/>
<dbReference type="AlphaFoldDB" id="I3C8B1"/>
<dbReference type="eggNOG" id="ENOG502Z8F4">
    <property type="taxonomic scope" value="Bacteria"/>
</dbReference>
<keyword evidence="2" id="KW-1185">Reference proteome</keyword>
<name>I3C8B1_9FLAO</name>
<reference evidence="1 2" key="1">
    <citation type="submission" date="2012-02" db="EMBL/GenBank/DDBJ databases">
        <title>Improved High-Quality Draft genome of Joostella marina DSM 19592.</title>
        <authorList>
            <consortium name="US DOE Joint Genome Institute (JGI-PGF)"/>
            <person name="Lucas S."/>
            <person name="Copeland A."/>
            <person name="Lapidus A."/>
            <person name="Bruce D."/>
            <person name="Goodwin L."/>
            <person name="Pitluck S."/>
            <person name="Peters L."/>
            <person name="Chertkov O."/>
            <person name="Ovchinnikova G."/>
            <person name="Kyrpides N."/>
            <person name="Mavromatis K."/>
            <person name="Detter J.C."/>
            <person name="Han C."/>
            <person name="Land M."/>
            <person name="Hauser L."/>
            <person name="Markowitz V."/>
            <person name="Cheng J.-F."/>
            <person name="Hugenholtz P."/>
            <person name="Woyke T."/>
            <person name="Wu D."/>
            <person name="Tindall B."/>
            <person name="Brambilla E."/>
            <person name="Klenk H.-P."/>
            <person name="Eisen J.A."/>
        </authorList>
    </citation>
    <scope>NUCLEOTIDE SEQUENCE [LARGE SCALE GENOMIC DNA]</scope>
    <source>
        <strain evidence="1 2">DSM 19592</strain>
    </source>
</reference>
<protein>
    <recommendedName>
        <fullName evidence="3">DUF4230 domain-containing protein</fullName>
    </recommendedName>
</protein>
<dbReference type="EMBL" id="JH651379">
    <property type="protein sequence ID" value="EIJ39854.1"/>
    <property type="molecule type" value="Genomic_DNA"/>
</dbReference>
<dbReference type="Pfam" id="PF14014">
    <property type="entry name" value="DUF4230"/>
    <property type="match status" value="1"/>
</dbReference>
<gene>
    <name evidence="1" type="ORF">JoomaDRAFT_2893</name>
</gene>
<accession>I3C8B1</accession>
<dbReference type="HOGENOM" id="CLU_100162_1_0_10"/>
<dbReference type="STRING" id="926559.JoomaDRAFT_2893"/>
<evidence type="ECO:0000313" key="2">
    <source>
        <dbReference type="Proteomes" id="UP000004690"/>
    </source>
</evidence>
<sequence length="206" mass="24157">MRKVLFGIIITLLILWTYQLYKRYDERSKYLKENTALIQQEIKNVSKLIVTEGHFSQVYNYKQSEKIFANLLTTEKKALVVVNAEVTVAYDLSKINFDVDEEHQTLYITDIPAPEIKIFPDLKYYDISGDYLNPFNANDFNKIKDEVHIAIGKRIDNSNLKENAENRLISELSRFYVLTNSLGWKLVYNKQTITDGKELEKLNFKQ</sequence>
<evidence type="ECO:0008006" key="3">
    <source>
        <dbReference type="Google" id="ProtNLM"/>
    </source>
</evidence>
<dbReference type="RefSeq" id="WP_008613645.1">
    <property type="nucleotide sequence ID" value="NZ_JH651379.1"/>
</dbReference>
<dbReference type="InterPro" id="IPR025324">
    <property type="entry name" value="DUF4230"/>
</dbReference>
<dbReference type="OrthoDB" id="5700441at2"/>
<dbReference type="Proteomes" id="UP000004690">
    <property type="component" value="Unassembled WGS sequence"/>
</dbReference>
<organism evidence="1 2">
    <name type="scientific">Galbibacter orientalis DSM 19592</name>
    <dbReference type="NCBI Taxonomy" id="926559"/>
    <lineage>
        <taxon>Bacteria</taxon>
        <taxon>Pseudomonadati</taxon>
        <taxon>Bacteroidota</taxon>
        <taxon>Flavobacteriia</taxon>
        <taxon>Flavobacteriales</taxon>
        <taxon>Flavobacteriaceae</taxon>
        <taxon>Galbibacter</taxon>
    </lineage>
</organism>